<dbReference type="WBParaSite" id="SMRG1_71430.1">
    <property type="protein sequence ID" value="SMRG1_71430.1"/>
    <property type="gene ID" value="SMRG1_71430"/>
</dbReference>
<name>A0AA85A950_9TREM</name>
<sequence>MLVFLIITKIFDWIGFFSKLFIGKEPERIRGPKGPEVDLSNLFGLLFGGNEGKDRVRRRRGGGGGDGGLLKLLFAP</sequence>
<evidence type="ECO:0000313" key="2">
    <source>
        <dbReference type="WBParaSite" id="SMRG1_71430.1"/>
    </source>
</evidence>
<protein>
    <submittedName>
        <fullName evidence="2">Uncharacterized protein</fullName>
    </submittedName>
</protein>
<proteinExistence type="predicted"/>
<dbReference type="AlphaFoldDB" id="A0AA85A950"/>
<organism evidence="1 2">
    <name type="scientific">Schistosoma margrebowiei</name>
    <dbReference type="NCBI Taxonomy" id="48269"/>
    <lineage>
        <taxon>Eukaryota</taxon>
        <taxon>Metazoa</taxon>
        <taxon>Spiralia</taxon>
        <taxon>Lophotrochozoa</taxon>
        <taxon>Platyhelminthes</taxon>
        <taxon>Trematoda</taxon>
        <taxon>Digenea</taxon>
        <taxon>Strigeidida</taxon>
        <taxon>Schistosomatoidea</taxon>
        <taxon>Schistosomatidae</taxon>
        <taxon>Schistosoma</taxon>
    </lineage>
</organism>
<accession>A0AA85A950</accession>
<dbReference type="Proteomes" id="UP000050790">
    <property type="component" value="Unassembled WGS sequence"/>
</dbReference>
<reference evidence="2" key="1">
    <citation type="submission" date="2023-11" db="UniProtKB">
        <authorList>
            <consortium name="WormBaseParasite"/>
        </authorList>
    </citation>
    <scope>IDENTIFICATION</scope>
</reference>
<evidence type="ECO:0000313" key="1">
    <source>
        <dbReference type="Proteomes" id="UP000050790"/>
    </source>
</evidence>